<organism evidence="1 2">
    <name type="scientific">Hylemonella gracilis str. Niagara R</name>
    <dbReference type="NCBI Taxonomy" id="1458275"/>
    <lineage>
        <taxon>Bacteria</taxon>
        <taxon>Pseudomonadati</taxon>
        <taxon>Pseudomonadota</taxon>
        <taxon>Betaproteobacteria</taxon>
        <taxon>Burkholderiales</taxon>
        <taxon>Comamonadaceae</taxon>
        <taxon>Hylemonella</taxon>
    </lineage>
</organism>
<dbReference type="Proteomes" id="UP000023268">
    <property type="component" value="Unassembled WGS sequence"/>
</dbReference>
<protein>
    <recommendedName>
        <fullName evidence="3">Phage tail protein</fullName>
    </recommendedName>
</protein>
<comment type="caution">
    <text evidence="1">The sequence shown here is derived from an EMBL/GenBank/DDBJ whole genome shotgun (WGS) entry which is preliminary data.</text>
</comment>
<dbReference type="InterPro" id="IPR019596">
    <property type="entry name" value="Phage_Mu_GpM_tail_tub"/>
</dbReference>
<dbReference type="RefSeq" id="WP_035608200.1">
    <property type="nucleotide sequence ID" value="NZ_JEMG01000001.1"/>
</dbReference>
<dbReference type="eggNOG" id="ENOG5033A4X">
    <property type="taxonomic scope" value="Bacteria"/>
</dbReference>
<evidence type="ECO:0000313" key="2">
    <source>
        <dbReference type="Proteomes" id="UP000023268"/>
    </source>
</evidence>
<name>A0A016XLV6_9BURK</name>
<sequence length="122" mass="12929">MSKKLLGRAFVRVNGNTLASLPGTAKLRIGGMARTPINGDSGYLGYTEKFVNSEISLEYAVDELTDPIALNDVKDAVVTFEADTGQVWVIRNATASGAEDNEVSSGEGKATIKFFGDAAQQV</sequence>
<dbReference type="EMBL" id="JEMG01000001">
    <property type="protein sequence ID" value="EYC52890.1"/>
    <property type="molecule type" value="Genomic_DNA"/>
</dbReference>
<dbReference type="STRING" id="1458275.AZ34_11865"/>
<dbReference type="Pfam" id="PF10618">
    <property type="entry name" value="Tail_tube"/>
    <property type="match status" value="1"/>
</dbReference>
<dbReference type="OrthoDB" id="5465127at2"/>
<dbReference type="AlphaFoldDB" id="A0A016XLV6"/>
<proteinExistence type="predicted"/>
<gene>
    <name evidence="1" type="ORF">AZ34_11865</name>
</gene>
<accession>A0A016XLV6</accession>
<reference evidence="1 2" key="1">
    <citation type="submission" date="2014-02" db="EMBL/GenBank/DDBJ databases">
        <title>Draft Genome of Hylemonella gracilis isolated from the Niagara River.</title>
        <authorList>
            <person name="Pawlowski D.R."/>
            <person name="Koudelka G.B."/>
        </authorList>
    </citation>
    <scope>NUCLEOTIDE SEQUENCE [LARGE SCALE GENOMIC DNA]</scope>
    <source>
        <strain evidence="1 2">Niagara R</strain>
    </source>
</reference>
<evidence type="ECO:0008006" key="3">
    <source>
        <dbReference type="Google" id="ProtNLM"/>
    </source>
</evidence>
<evidence type="ECO:0000313" key="1">
    <source>
        <dbReference type="EMBL" id="EYC52890.1"/>
    </source>
</evidence>